<feature type="region of interest" description="Disordered" evidence="1">
    <location>
        <begin position="76"/>
        <end position="99"/>
    </location>
</feature>
<sequence>MLIFFLFANIYISLLLRGGGGLVIRCLLWGLRAPGSKPDSTEDLQCIGPVARQIIRSGSNILPLVWCGSLERQVPARVSPSSSDHGLKLRGPSQNSPRVASKWDVNITKLISFTF</sequence>
<comment type="caution">
    <text evidence="2">The sequence shown here is derived from an EMBL/GenBank/DDBJ whole genome shotgun (WGS) entry which is preliminary data.</text>
</comment>
<organism evidence="2 3">
    <name type="scientific">Araneus ventricosus</name>
    <name type="common">Orbweaver spider</name>
    <name type="synonym">Epeira ventricosa</name>
    <dbReference type="NCBI Taxonomy" id="182803"/>
    <lineage>
        <taxon>Eukaryota</taxon>
        <taxon>Metazoa</taxon>
        <taxon>Ecdysozoa</taxon>
        <taxon>Arthropoda</taxon>
        <taxon>Chelicerata</taxon>
        <taxon>Arachnida</taxon>
        <taxon>Araneae</taxon>
        <taxon>Araneomorphae</taxon>
        <taxon>Entelegynae</taxon>
        <taxon>Araneoidea</taxon>
        <taxon>Araneidae</taxon>
        <taxon>Araneus</taxon>
    </lineage>
</organism>
<keyword evidence="3" id="KW-1185">Reference proteome</keyword>
<evidence type="ECO:0000256" key="1">
    <source>
        <dbReference type="SAM" id="MobiDB-lite"/>
    </source>
</evidence>
<dbReference type="EMBL" id="BGPR01003343">
    <property type="protein sequence ID" value="GBM86837.1"/>
    <property type="molecule type" value="Genomic_DNA"/>
</dbReference>
<evidence type="ECO:0000313" key="2">
    <source>
        <dbReference type="EMBL" id="GBM86837.1"/>
    </source>
</evidence>
<reference evidence="2 3" key="1">
    <citation type="journal article" date="2019" name="Sci. Rep.">
        <title>Orb-weaving spider Araneus ventricosus genome elucidates the spidroin gene catalogue.</title>
        <authorList>
            <person name="Kono N."/>
            <person name="Nakamura H."/>
            <person name="Ohtoshi R."/>
            <person name="Moran D.A.P."/>
            <person name="Shinohara A."/>
            <person name="Yoshida Y."/>
            <person name="Fujiwara M."/>
            <person name="Mori M."/>
            <person name="Tomita M."/>
            <person name="Arakawa K."/>
        </authorList>
    </citation>
    <scope>NUCLEOTIDE SEQUENCE [LARGE SCALE GENOMIC DNA]</scope>
</reference>
<protein>
    <submittedName>
        <fullName evidence="2">Uncharacterized protein</fullName>
    </submittedName>
</protein>
<evidence type="ECO:0000313" key="3">
    <source>
        <dbReference type="Proteomes" id="UP000499080"/>
    </source>
</evidence>
<name>A0A4Y2J9T2_ARAVE</name>
<gene>
    <name evidence="2" type="ORF">AVEN_225059_1</name>
</gene>
<dbReference type="Proteomes" id="UP000499080">
    <property type="component" value="Unassembled WGS sequence"/>
</dbReference>
<accession>A0A4Y2J9T2</accession>
<proteinExistence type="predicted"/>
<dbReference type="AlphaFoldDB" id="A0A4Y2J9T2"/>